<comment type="catalytic activity">
    <reaction evidence="8">
        <text>Fe(2+)(in) = Fe(2+)(out)</text>
        <dbReference type="Rhea" id="RHEA:28486"/>
        <dbReference type="ChEBI" id="CHEBI:29033"/>
    </reaction>
    <physiologicalReaction direction="left-to-right" evidence="8">
        <dbReference type="Rhea" id="RHEA:28487"/>
    </physiologicalReaction>
</comment>
<comment type="caution">
    <text evidence="11">The sequence shown here is derived from an EMBL/GenBank/DDBJ whole genome shotgun (WGS) entry which is preliminary data.</text>
</comment>
<evidence type="ECO:0000256" key="8">
    <source>
        <dbReference type="ARBA" id="ARBA00044464"/>
    </source>
</evidence>
<feature type="region of interest" description="Disordered" evidence="9">
    <location>
        <begin position="113"/>
        <end position="134"/>
    </location>
</feature>
<evidence type="ECO:0000256" key="7">
    <source>
        <dbReference type="ARBA" id="ARBA00023136"/>
    </source>
</evidence>
<evidence type="ECO:0000256" key="1">
    <source>
        <dbReference type="ARBA" id="ARBA00004128"/>
    </source>
</evidence>
<evidence type="ECO:0000256" key="3">
    <source>
        <dbReference type="ARBA" id="ARBA00022496"/>
    </source>
</evidence>
<accession>A0AAW1R065</accession>
<dbReference type="PANTHER" id="PTHR31851">
    <property type="entry name" value="FE(2+)/MN(2+) TRANSPORTER PCL1"/>
    <property type="match status" value="1"/>
</dbReference>
<comment type="subcellular location">
    <subcellularLocation>
        <location evidence="1">Vacuole membrane</location>
        <topology evidence="1">Multi-pass membrane protein</topology>
    </subcellularLocation>
</comment>
<evidence type="ECO:0000256" key="2">
    <source>
        <dbReference type="ARBA" id="ARBA00007049"/>
    </source>
</evidence>
<evidence type="ECO:0000313" key="12">
    <source>
        <dbReference type="Proteomes" id="UP001445335"/>
    </source>
</evidence>
<proteinExistence type="inferred from homology"/>
<evidence type="ECO:0000256" key="10">
    <source>
        <dbReference type="SAM" id="Phobius"/>
    </source>
</evidence>
<keyword evidence="5 10" id="KW-0812">Transmembrane</keyword>
<keyword evidence="7 10" id="KW-0472">Membrane</keyword>
<feature type="region of interest" description="Disordered" evidence="9">
    <location>
        <begin position="1"/>
        <end position="51"/>
    </location>
</feature>
<feature type="compositionally biased region" description="Basic and acidic residues" evidence="9">
    <location>
        <begin position="1"/>
        <end position="11"/>
    </location>
</feature>
<reference evidence="11 12" key="1">
    <citation type="journal article" date="2024" name="Nat. Commun.">
        <title>Phylogenomics reveals the evolutionary origins of lichenization in chlorophyte algae.</title>
        <authorList>
            <person name="Puginier C."/>
            <person name="Libourel C."/>
            <person name="Otte J."/>
            <person name="Skaloud P."/>
            <person name="Haon M."/>
            <person name="Grisel S."/>
            <person name="Petersen M."/>
            <person name="Berrin J.G."/>
            <person name="Delaux P.M."/>
            <person name="Dal Grande F."/>
            <person name="Keller J."/>
        </authorList>
    </citation>
    <scope>NUCLEOTIDE SEQUENCE [LARGE SCALE GENOMIC DNA]</scope>
    <source>
        <strain evidence="11 12">SAG 245.80</strain>
    </source>
</reference>
<keyword evidence="3" id="KW-0406">Ion transport</keyword>
<dbReference type="Proteomes" id="UP001445335">
    <property type="component" value="Unassembled WGS sequence"/>
</dbReference>
<comment type="similarity">
    <text evidence="2">Belongs to the CCC1 family.</text>
</comment>
<dbReference type="InterPro" id="IPR008217">
    <property type="entry name" value="Ccc1_fam"/>
</dbReference>
<gene>
    <name evidence="11" type="ORF">WJX81_005507</name>
</gene>
<protein>
    <submittedName>
        <fullName evidence="11">Uncharacterized protein</fullName>
    </submittedName>
</protein>
<keyword evidence="12" id="KW-1185">Reference proteome</keyword>
<evidence type="ECO:0000256" key="5">
    <source>
        <dbReference type="ARBA" id="ARBA00022692"/>
    </source>
</evidence>
<keyword evidence="6 10" id="KW-1133">Transmembrane helix</keyword>
<dbReference type="GO" id="GO:0006826">
    <property type="term" value="P:iron ion transport"/>
    <property type="evidence" value="ECO:0007669"/>
    <property type="project" value="UniProtKB-KW"/>
</dbReference>
<evidence type="ECO:0000313" key="11">
    <source>
        <dbReference type="EMBL" id="KAK9827265.1"/>
    </source>
</evidence>
<dbReference type="AlphaFoldDB" id="A0AAW1R065"/>
<feature type="transmembrane region" description="Helical" evidence="10">
    <location>
        <begin position="56"/>
        <end position="76"/>
    </location>
</feature>
<feature type="transmembrane region" description="Helical" evidence="10">
    <location>
        <begin position="191"/>
        <end position="212"/>
    </location>
</feature>
<feature type="transmembrane region" description="Helical" evidence="10">
    <location>
        <begin position="88"/>
        <end position="109"/>
    </location>
</feature>
<dbReference type="GO" id="GO:0030026">
    <property type="term" value="P:intracellular manganese ion homeostasis"/>
    <property type="evidence" value="ECO:0007669"/>
    <property type="project" value="InterPro"/>
</dbReference>
<name>A0AAW1R065_9CHLO</name>
<evidence type="ECO:0000256" key="4">
    <source>
        <dbReference type="ARBA" id="ARBA00022554"/>
    </source>
</evidence>
<evidence type="ECO:0000256" key="9">
    <source>
        <dbReference type="SAM" id="MobiDB-lite"/>
    </source>
</evidence>
<dbReference type="GO" id="GO:0005384">
    <property type="term" value="F:manganese ion transmembrane transporter activity"/>
    <property type="evidence" value="ECO:0007669"/>
    <property type="project" value="InterPro"/>
</dbReference>
<dbReference type="CDD" id="cd02432">
    <property type="entry name" value="Nodulin-21_like_1"/>
    <property type="match status" value="1"/>
</dbReference>
<dbReference type="GO" id="GO:0005774">
    <property type="term" value="C:vacuolar membrane"/>
    <property type="evidence" value="ECO:0007669"/>
    <property type="project" value="UniProtKB-SubCell"/>
</dbReference>
<keyword evidence="4" id="KW-0926">Vacuole</keyword>
<dbReference type="Pfam" id="PF01988">
    <property type="entry name" value="VIT1"/>
    <property type="match status" value="1"/>
</dbReference>
<keyword evidence="3" id="KW-0408">Iron</keyword>
<sequence length="276" mass="29121">MDGDGEARRPLLSEPASADERSVISHPPVGTEEHDVEQQEDMDPGDPQHFSDRAPWLRAAVLGANDGLVSVSSIMLGVGAGSSDRHTLLLSGLSALVAGALSMAVGEYISVSSQRDSETADVETEREEQARGPAARRRELEELVKIYVDRGLEEELARKVAIAFTKRDPIRTHARDELGIDVDELANPLQAALASLGSFVVGAGIPLLAAAFSNDQRIRLACVLIASTAALLLFGAVGAWLGGAKRIRAALRVLVGGWLAMGITAGTGRLFGEDPA</sequence>
<evidence type="ECO:0000256" key="6">
    <source>
        <dbReference type="ARBA" id="ARBA00022989"/>
    </source>
</evidence>
<dbReference type="EMBL" id="JALJOU010000060">
    <property type="protein sequence ID" value="KAK9827265.1"/>
    <property type="molecule type" value="Genomic_DNA"/>
</dbReference>
<keyword evidence="3" id="KW-0813">Transport</keyword>
<keyword evidence="3" id="KW-0410">Iron transport</keyword>
<organism evidence="11 12">
    <name type="scientific">Elliptochloris bilobata</name>
    <dbReference type="NCBI Taxonomy" id="381761"/>
    <lineage>
        <taxon>Eukaryota</taxon>
        <taxon>Viridiplantae</taxon>
        <taxon>Chlorophyta</taxon>
        <taxon>core chlorophytes</taxon>
        <taxon>Trebouxiophyceae</taxon>
        <taxon>Trebouxiophyceae incertae sedis</taxon>
        <taxon>Elliptochloris clade</taxon>
        <taxon>Elliptochloris</taxon>
    </lineage>
</organism>
<feature type="transmembrane region" description="Helical" evidence="10">
    <location>
        <begin position="218"/>
        <end position="241"/>
    </location>
</feature>